<dbReference type="InterPro" id="IPR011417">
    <property type="entry name" value="ANTH_dom"/>
</dbReference>
<dbReference type="AlphaFoldDB" id="A0AAW2QJE5"/>
<keyword evidence="4" id="KW-0254">Endocytosis</keyword>
<evidence type="ECO:0000256" key="2">
    <source>
        <dbReference type="ARBA" id="ARBA00004555"/>
    </source>
</evidence>
<dbReference type="PANTHER" id="PTHR22951">
    <property type="entry name" value="CLATHRIN ASSEMBLY PROTEIN"/>
    <property type="match status" value="1"/>
</dbReference>
<reference evidence="10" key="2">
    <citation type="journal article" date="2024" name="Plant">
        <title>Genomic evolution and insights into agronomic trait innovations of Sesamum species.</title>
        <authorList>
            <person name="Miao H."/>
            <person name="Wang L."/>
            <person name="Qu L."/>
            <person name="Liu H."/>
            <person name="Sun Y."/>
            <person name="Le M."/>
            <person name="Wang Q."/>
            <person name="Wei S."/>
            <person name="Zheng Y."/>
            <person name="Lin W."/>
            <person name="Duan Y."/>
            <person name="Cao H."/>
            <person name="Xiong S."/>
            <person name="Wang X."/>
            <person name="Wei L."/>
            <person name="Li C."/>
            <person name="Ma Q."/>
            <person name="Ju M."/>
            <person name="Zhao R."/>
            <person name="Li G."/>
            <person name="Mu C."/>
            <person name="Tian Q."/>
            <person name="Mei H."/>
            <person name="Zhang T."/>
            <person name="Gao T."/>
            <person name="Zhang H."/>
        </authorList>
    </citation>
    <scope>NUCLEOTIDE SEQUENCE</scope>
    <source>
        <strain evidence="10">KEN8</strain>
    </source>
</reference>
<dbReference type="GO" id="GO:0030136">
    <property type="term" value="C:clathrin-coated vesicle"/>
    <property type="evidence" value="ECO:0007669"/>
    <property type="project" value="UniProtKB-SubCell"/>
</dbReference>
<dbReference type="CDD" id="cd16987">
    <property type="entry name" value="ANTH_N_AP180_plant"/>
    <property type="match status" value="1"/>
</dbReference>
<proteinExistence type="predicted"/>
<gene>
    <name evidence="10" type="ORF">Scaly_1014200</name>
</gene>
<dbReference type="GO" id="GO:0006900">
    <property type="term" value="P:vesicle budding from membrane"/>
    <property type="evidence" value="ECO:0007669"/>
    <property type="project" value="TreeGrafter"/>
</dbReference>
<dbReference type="InterPro" id="IPR013809">
    <property type="entry name" value="ENTH"/>
</dbReference>
<evidence type="ECO:0000256" key="8">
    <source>
        <dbReference type="ARBA" id="ARBA00023329"/>
    </source>
</evidence>
<dbReference type="GO" id="GO:0000149">
    <property type="term" value="F:SNARE binding"/>
    <property type="evidence" value="ECO:0007669"/>
    <property type="project" value="TreeGrafter"/>
</dbReference>
<dbReference type="Gene3D" id="1.25.40.90">
    <property type="match status" value="1"/>
</dbReference>
<reference evidence="10" key="1">
    <citation type="submission" date="2020-06" db="EMBL/GenBank/DDBJ databases">
        <authorList>
            <person name="Li T."/>
            <person name="Hu X."/>
            <person name="Zhang T."/>
            <person name="Song X."/>
            <person name="Zhang H."/>
            <person name="Dai N."/>
            <person name="Sheng W."/>
            <person name="Hou X."/>
            <person name="Wei L."/>
        </authorList>
    </citation>
    <scope>NUCLEOTIDE SEQUENCE</scope>
    <source>
        <strain evidence="10">KEN8</strain>
        <tissue evidence="10">Leaf</tissue>
    </source>
</reference>
<keyword evidence="6" id="KW-0472">Membrane</keyword>
<dbReference type="PANTHER" id="PTHR22951:SF76">
    <property type="entry name" value="OS09G0468150 PROTEIN"/>
    <property type="match status" value="1"/>
</dbReference>
<dbReference type="GO" id="GO:0032050">
    <property type="term" value="F:clathrin heavy chain binding"/>
    <property type="evidence" value="ECO:0007669"/>
    <property type="project" value="TreeGrafter"/>
</dbReference>
<dbReference type="GO" id="GO:0005905">
    <property type="term" value="C:clathrin-coated pit"/>
    <property type="evidence" value="ECO:0007669"/>
    <property type="project" value="UniProtKB-SubCell"/>
</dbReference>
<keyword evidence="5" id="KW-0333">Golgi apparatus</keyword>
<evidence type="ECO:0000256" key="7">
    <source>
        <dbReference type="ARBA" id="ARBA00023176"/>
    </source>
</evidence>
<dbReference type="SMART" id="SM00273">
    <property type="entry name" value="ENTH"/>
    <property type="match status" value="1"/>
</dbReference>
<keyword evidence="7" id="KW-0168">Coated pit</keyword>
<dbReference type="InterPro" id="IPR048050">
    <property type="entry name" value="ANTH_N_plant"/>
</dbReference>
<dbReference type="SUPFAM" id="SSF48464">
    <property type="entry name" value="ENTH/VHS domain"/>
    <property type="match status" value="1"/>
</dbReference>
<dbReference type="GO" id="GO:0005546">
    <property type="term" value="F:phosphatidylinositol-4,5-bisphosphate binding"/>
    <property type="evidence" value="ECO:0007669"/>
    <property type="project" value="TreeGrafter"/>
</dbReference>
<accession>A0AAW2QJE5</accession>
<dbReference type="InterPro" id="IPR008942">
    <property type="entry name" value="ENTH_VHS"/>
</dbReference>
<comment type="caution">
    <text evidence="10">The sequence shown here is derived from an EMBL/GenBank/DDBJ whole genome shotgun (WGS) entry which is preliminary data.</text>
</comment>
<dbReference type="FunFam" id="1.25.40.90:FF:000035">
    <property type="entry name" value="Putative clathrin assembly protein At4g40080"/>
    <property type="match status" value="1"/>
</dbReference>
<dbReference type="GO" id="GO:0005794">
    <property type="term" value="C:Golgi apparatus"/>
    <property type="evidence" value="ECO:0007669"/>
    <property type="project" value="UniProtKB-SubCell"/>
</dbReference>
<dbReference type="Pfam" id="PF07651">
    <property type="entry name" value="ANTH"/>
    <property type="match status" value="1"/>
</dbReference>
<evidence type="ECO:0000313" key="10">
    <source>
        <dbReference type="EMBL" id="KAL0367953.1"/>
    </source>
</evidence>
<dbReference type="GO" id="GO:0072583">
    <property type="term" value="P:clathrin-dependent endocytosis"/>
    <property type="evidence" value="ECO:0007669"/>
    <property type="project" value="InterPro"/>
</dbReference>
<organism evidence="10">
    <name type="scientific">Sesamum calycinum</name>
    <dbReference type="NCBI Taxonomy" id="2727403"/>
    <lineage>
        <taxon>Eukaryota</taxon>
        <taxon>Viridiplantae</taxon>
        <taxon>Streptophyta</taxon>
        <taxon>Embryophyta</taxon>
        <taxon>Tracheophyta</taxon>
        <taxon>Spermatophyta</taxon>
        <taxon>Magnoliopsida</taxon>
        <taxon>eudicotyledons</taxon>
        <taxon>Gunneridae</taxon>
        <taxon>Pentapetalae</taxon>
        <taxon>asterids</taxon>
        <taxon>lamiids</taxon>
        <taxon>Lamiales</taxon>
        <taxon>Pedaliaceae</taxon>
        <taxon>Sesamum</taxon>
    </lineage>
</organism>
<sequence>MGRIINFRDLLGLIKDKASLSKAALLSNPNALSIRLAVLRATTHTPRAPPDDNHISALLLLGESSRATASPIITALMDRLHRTGNSVVALKCLLIIHHIIKRGPFILQDQLSIYPATGGYNYLKLSAFRDGSTATTWALSSWVRWYARYLETLLSISRVLGYLPCSSSCSMVKENQEHRISSFLNIDLIKDIDSIVTLIEEICNVPDSLAREGDMLTRRDKREAGLAEFGDSIELVCALKRLQDCQERLSVLYLVSKPSIEMMWVLVQELKDKVGSLEVYKEGGNLLSWKASESARFDQRVLATADSVGFRSGRFDVRQDL</sequence>
<evidence type="ECO:0000256" key="3">
    <source>
        <dbReference type="ARBA" id="ARBA00004600"/>
    </source>
</evidence>
<evidence type="ECO:0000259" key="9">
    <source>
        <dbReference type="PROSITE" id="PS50942"/>
    </source>
</evidence>
<evidence type="ECO:0000256" key="5">
    <source>
        <dbReference type="ARBA" id="ARBA00023034"/>
    </source>
</evidence>
<evidence type="ECO:0000256" key="4">
    <source>
        <dbReference type="ARBA" id="ARBA00022583"/>
    </source>
</evidence>
<protein>
    <submittedName>
        <fullName evidence="10">Clathrin assembly protein</fullName>
    </submittedName>
</protein>
<dbReference type="GO" id="GO:0005545">
    <property type="term" value="F:1-phosphatidylinositol binding"/>
    <property type="evidence" value="ECO:0007669"/>
    <property type="project" value="TreeGrafter"/>
</dbReference>
<dbReference type="InterPro" id="IPR045192">
    <property type="entry name" value="AP180-like"/>
</dbReference>
<dbReference type="PROSITE" id="PS50942">
    <property type="entry name" value="ENTH"/>
    <property type="match status" value="1"/>
</dbReference>
<name>A0AAW2QJE5_9LAMI</name>
<comment type="subcellular location">
    <subcellularLocation>
        <location evidence="1">Cytoplasmic vesicle</location>
        <location evidence="1">Clathrin-coated vesicle</location>
    </subcellularLocation>
    <subcellularLocation>
        <location evidence="2">Golgi apparatus</location>
    </subcellularLocation>
    <subcellularLocation>
        <location evidence="3">Membrane</location>
        <location evidence="3">Clathrin-coated pit</location>
    </subcellularLocation>
</comment>
<dbReference type="EMBL" id="JACGWM010000006">
    <property type="protein sequence ID" value="KAL0367953.1"/>
    <property type="molecule type" value="Genomic_DNA"/>
</dbReference>
<evidence type="ECO:0000256" key="1">
    <source>
        <dbReference type="ARBA" id="ARBA00004132"/>
    </source>
</evidence>
<feature type="domain" description="ENTH" evidence="9">
    <location>
        <begin position="26"/>
        <end position="164"/>
    </location>
</feature>
<keyword evidence="8" id="KW-0968">Cytoplasmic vesicle</keyword>
<dbReference type="GO" id="GO:0048268">
    <property type="term" value="P:clathrin coat assembly"/>
    <property type="evidence" value="ECO:0007669"/>
    <property type="project" value="InterPro"/>
</dbReference>
<evidence type="ECO:0000256" key="6">
    <source>
        <dbReference type="ARBA" id="ARBA00023136"/>
    </source>
</evidence>